<reference evidence="10 12" key="11">
    <citation type="journal article" date="2015" name="Genome Res.">
        <title>The Release 6 reference sequence of the Drosophila melanogaster genome.</title>
        <authorList>
            <person name="Hoskins R.A."/>
            <person name="Carlson J.W."/>
            <person name="Wan K.H."/>
            <person name="Park S."/>
            <person name="Mendez I."/>
            <person name="Galle S.E."/>
            <person name="Booth B.W."/>
            <person name="Pfeiffer B.D."/>
            <person name="George R.A."/>
            <person name="Svirskas R."/>
            <person name="Krzywinski M."/>
            <person name="Schein J."/>
            <person name="Accardo M.C."/>
            <person name="Damia E."/>
            <person name="Messina G."/>
            <person name="Mendez-Lago M."/>
            <person name="de Pablos B."/>
            <person name="Demakova O.V."/>
            <person name="Andreyeva E.N."/>
            <person name="Boldyreva L.V."/>
            <person name="Marra M."/>
            <person name="Carvalho A.B."/>
            <person name="Dimitri P."/>
            <person name="Villasante A."/>
            <person name="Zhimulev I.F."/>
            <person name="Rubin G.M."/>
            <person name="Karpen G.H."/>
            <person name="Celniker S.E."/>
        </authorList>
    </citation>
    <scope>NUCLEOTIDE SEQUENCE [LARGE SCALE GENOMIC DNA]</scope>
    <source>
        <strain evidence="12">Berkeley</strain>
    </source>
</reference>
<reference evidence="10 12" key="4">
    <citation type="journal article" date="2002" name="Genome Biol.">
        <title>The transposable elements of the Drosophila melanogaster euchromatin: a genomics perspective.</title>
        <authorList>
            <person name="Kaminker J.S."/>
            <person name="Bergman C.M."/>
            <person name="Kronmiller B."/>
            <person name="Carlson J."/>
            <person name="Svirskas R."/>
            <person name="Patel S."/>
            <person name="Frise E."/>
            <person name="Wheeler D.A."/>
            <person name="Lewis S.E."/>
            <person name="Rubin G.M."/>
            <person name="Ashburner M."/>
            <person name="Celniker S.E."/>
        </authorList>
    </citation>
    <scope>NUCLEOTIDE SEQUENCE [LARGE SCALE GENOMIC DNA]</scope>
    <source>
        <strain evidence="12">Berkeley</strain>
    </source>
</reference>
<evidence type="ECO:0000256" key="4">
    <source>
        <dbReference type="ARBA" id="ARBA00022989"/>
    </source>
</evidence>
<reference evidence="10 12" key="2">
    <citation type="journal article" date="2002" name="Genome Biol.">
        <title>Finishing a whole-genome shotgun: release 3 of the Drosophila melanogaster euchromatic genome sequence.</title>
        <authorList>
            <person name="Celniker S.E."/>
            <person name="Wheeler D.A."/>
            <person name="Kronmiller B."/>
            <person name="Carlson J.W."/>
            <person name="Halpern A."/>
            <person name="Patel S."/>
            <person name="Adams M."/>
            <person name="Champe M."/>
            <person name="Dugan S.P."/>
            <person name="Frise E."/>
            <person name="Hodgson A."/>
            <person name="George R.A."/>
            <person name="Hoskins R.A."/>
            <person name="Laverty T."/>
            <person name="Muzny D.M."/>
            <person name="Nelson C.R."/>
            <person name="Pacleb J.M."/>
            <person name="Park S."/>
            <person name="Pfeiffer B.D."/>
            <person name="Richards S."/>
            <person name="Sodergren E.J."/>
            <person name="Svirskas R."/>
            <person name="Tabor P.E."/>
            <person name="Wan K."/>
            <person name="Stapleton M."/>
            <person name="Sutton G.G."/>
            <person name="Venter C."/>
            <person name="Weinstock G."/>
            <person name="Scherer S.E."/>
            <person name="Myers E.W."/>
            <person name="Gibbs R.A."/>
            <person name="Rubin G.M."/>
        </authorList>
    </citation>
    <scope>NUCLEOTIDE SEQUENCE [LARGE SCALE GENOMIC DNA]</scope>
    <source>
        <strain evidence="12">Berkeley</strain>
    </source>
</reference>
<dbReference type="PANTHER" id="PTHR42643">
    <property type="entry name" value="IONOTROPIC RECEPTOR 20A-RELATED"/>
    <property type="match status" value="1"/>
</dbReference>
<keyword evidence="7" id="KW-0325">Glycoprotein</keyword>
<dbReference type="OrthoDB" id="7841600at2759"/>
<dbReference type="VEuPathDB" id="VectorBase:FBgn0051164"/>
<reference evidence="10 12" key="10">
    <citation type="journal article" date="2015" name="G3 (Bethesda)">
        <title>Gene Model Annotations for Drosophila melanogaster: The Rule-Benders.</title>
        <authorList>
            <consortium name="FlyBase Consortium"/>
            <person name="Crosby M.A."/>
            <person name="Gramates L.S."/>
            <person name="Dos Santos G."/>
            <person name="Matthews B.B."/>
            <person name="St Pierre S.E."/>
            <person name="Zhou P."/>
            <person name="Schroeder A.J."/>
            <person name="Falls K."/>
            <person name="Emmert D.B."/>
            <person name="Russo S.M."/>
            <person name="Gelbart W.M."/>
            <person name="null"/>
        </authorList>
    </citation>
    <scope>NUCLEOTIDE SEQUENCE [LARGE SCALE GENOMIC DNA]</scope>
    <source>
        <strain evidence="12">Berkeley</strain>
    </source>
</reference>
<keyword evidence="5 8" id="KW-0472">Membrane</keyword>
<gene>
    <name evidence="10 11" type="primary">Ir94a</name>
    <name evidence="10" type="synonym">94a</name>
    <name evidence="10" type="synonym">Dmel\CG31164</name>
    <name evidence="10" type="synonym">DmelIR94a</name>
    <name evidence="10" type="synonym">IR94a</name>
    <name evidence="10 11" type="ORF">CG31164</name>
    <name evidence="10" type="ORF">Dmel_CG31164</name>
</gene>
<comment type="subcellular location">
    <subcellularLocation>
        <location evidence="1">Cell membrane</location>
        <topology evidence="1">Multi-pass membrane protein</topology>
    </subcellularLocation>
</comment>
<dbReference type="AlphaFoldDB" id="Q8IN10"/>
<dbReference type="BioGRID-ORCS" id="318610">
    <property type="hits" value="0 hits in 1 CRISPR screen"/>
</dbReference>
<evidence type="ECO:0000313" key="12">
    <source>
        <dbReference type="Proteomes" id="UP000000803"/>
    </source>
</evidence>
<organism evidence="10 12">
    <name type="scientific">Drosophila melanogaster</name>
    <name type="common">Fruit fly</name>
    <dbReference type="NCBI Taxonomy" id="7227"/>
    <lineage>
        <taxon>Eukaryota</taxon>
        <taxon>Metazoa</taxon>
        <taxon>Ecdysozoa</taxon>
        <taxon>Arthropoda</taxon>
        <taxon>Hexapoda</taxon>
        <taxon>Insecta</taxon>
        <taxon>Pterygota</taxon>
        <taxon>Neoptera</taxon>
        <taxon>Endopterygota</taxon>
        <taxon>Diptera</taxon>
        <taxon>Brachycera</taxon>
        <taxon>Muscomorpha</taxon>
        <taxon>Ephydroidea</taxon>
        <taxon>Drosophilidae</taxon>
        <taxon>Drosophila</taxon>
        <taxon>Sophophora</taxon>
    </lineage>
</organism>
<reference evidence="10 12" key="3">
    <citation type="journal article" date="2002" name="Genome Biol.">
        <title>Annotation of the Drosophila melanogaster euchromatic genome: a systematic review.</title>
        <authorList>
            <person name="Misra S."/>
            <person name="Crosby M.A."/>
            <person name="Mungall C.J."/>
            <person name="Matthews B.B."/>
            <person name="Campbell K.S."/>
            <person name="Hradecky P."/>
            <person name="Huang Y."/>
            <person name="Kaminker J.S."/>
            <person name="Millburn G.H."/>
            <person name="Prochnik S.E."/>
            <person name="Smith C.D."/>
            <person name="Tupy J.L."/>
            <person name="Whitfied E.J."/>
            <person name="Bayraktaroglu L."/>
            <person name="Berman B.P."/>
            <person name="Bettencourt B.R."/>
            <person name="Celniker S.E."/>
            <person name="de Grey A.D."/>
            <person name="Drysdale R.A."/>
            <person name="Harris N.L."/>
            <person name="Richter J."/>
            <person name="Russo S."/>
            <person name="Schroeder A.J."/>
            <person name="Shu S.Q."/>
            <person name="Stapleton M."/>
            <person name="Yamada C."/>
            <person name="Ashburner M."/>
            <person name="Gelbart W.M."/>
            <person name="Rubin G.M."/>
            <person name="Lewis S.E."/>
        </authorList>
    </citation>
    <scope>GENOME REANNOTATION</scope>
    <source>
        <strain evidence="12">Berkeley</strain>
    </source>
</reference>
<dbReference type="FlyBase" id="FBgn0051164">
    <property type="gene designation" value="Ir94a"/>
</dbReference>
<evidence type="ECO:0000256" key="3">
    <source>
        <dbReference type="ARBA" id="ARBA00022692"/>
    </source>
</evidence>
<evidence type="ECO:0000256" key="5">
    <source>
        <dbReference type="ARBA" id="ARBA00023136"/>
    </source>
</evidence>
<dbReference type="GO" id="GO:0015276">
    <property type="term" value="F:ligand-gated monoatomic ion channel activity"/>
    <property type="evidence" value="ECO:0000255"/>
    <property type="project" value="FlyBase"/>
</dbReference>
<dbReference type="AGR" id="FB:FBgn0051164"/>
<dbReference type="FunCoup" id="Q8IN10">
    <property type="interactions" value="21"/>
</dbReference>
<evidence type="ECO:0000313" key="11">
    <source>
        <dbReference type="FlyBase" id="FBgn0051164"/>
    </source>
</evidence>
<dbReference type="InterPro" id="IPR052192">
    <property type="entry name" value="Insect_Ionotropic_Sensory_Rcpt"/>
</dbReference>
<dbReference type="PaxDb" id="7227-FBpp0083591"/>
<reference evidence="10 12" key="7">
    <citation type="journal article" date="2007" name="Science">
        <title>The Release 5.1 annotation of Drosophila melanogaster heterochromatin.</title>
        <authorList>
            <person name="Smith C.D."/>
            <person name="Shu S."/>
            <person name="Mungall C.J."/>
            <person name="Karpen G.H."/>
        </authorList>
    </citation>
    <scope>NUCLEOTIDE SEQUENCE [LARGE SCALE GENOMIC DNA]</scope>
    <source>
        <strain evidence="12">Berkeley</strain>
    </source>
</reference>
<feature type="chain" id="PRO_5004311334" evidence="9">
    <location>
        <begin position="26"/>
        <end position="595"/>
    </location>
</feature>
<keyword evidence="3 8" id="KW-0812">Transmembrane</keyword>
<sequence length="595" mass="70041">MALPKQLKFINIFLVLLIIYGSSDGTENQHEIFLNRLLQAVHNERSVETLFLLHHSNLANCSLQDWNPPRIPTIRSNELTVFNVEKTFNHNALALVCLMKNSYREILNTLAKSFDCMRQERIILMIHRKSDSKFIEDITHEVKNLQFLHLIVLIVQEKYNGQVFASTLRLQSFPEPHFKRIRNVFAIQRIFYRPINFHGKVLNAIPNDIPILFVALNEMFTEYARRYNSTLRIQNRTIKEDIEITEDNYDIDMKIQLHNSQNFLHHMNIAMDIGSNSLIILVPCATELRGLDIFKELGVRTLTWLALLFYIIFVLVEMLFVFISNRFNGRNFTMRYTNPLINLRAVRAILGQTSPISNRYSLSIQHFFVFMSLFGTLFGGFFDCKLRSFLTKRPYYSQIENFSELRKSGVTVVVDHTTRQFIEQEINANFFRDEVPNVRTTTIQELINHVYSYDRKFAFVANSIPWRTFREEMKSINQKILCDSKNLTILENVPLTFSIRRNAIFSHHLRNFIINAADSGMITCWFKMAGKVIRKHIKTTLRESEQQPSHLPLSFDHFKWLWAVLCIAYVMSFMVFVMEILWSKYQRRTRSVSIV</sequence>
<dbReference type="EMBL" id="AE014297">
    <property type="protein sequence ID" value="AAN13902.1"/>
    <property type="molecule type" value="Genomic_DNA"/>
</dbReference>
<proteinExistence type="predicted"/>
<accession>Q8IN10</accession>
<reference evidence="10 12" key="8">
    <citation type="journal article" date="2007" name="Science">
        <title>Sequence finishing and mapping of Drosophila melanogaster heterochromatin.</title>
        <authorList>
            <person name="Hoskins R.A."/>
            <person name="Carlson J.W."/>
            <person name="Kennedy C."/>
            <person name="Acevedo D."/>
            <person name="Evans-Holm M."/>
            <person name="Frise E."/>
            <person name="Wan K.H."/>
            <person name="Park S."/>
            <person name="Mendez-Lago M."/>
            <person name="Rossi F."/>
            <person name="Villasante A."/>
            <person name="Dimitri P."/>
            <person name="Karpen G.H."/>
            <person name="Celniker S.E."/>
        </authorList>
    </citation>
    <scope>NUCLEOTIDE SEQUENCE [LARGE SCALE GENOMIC DNA]</scope>
    <source>
        <strain evidence="12">Berkeley</strain>
    </source>
</reference>
<reference evidence="10 12" key="6">
    <citation type="journal article" date="2005" name="PLoS Comput. Biol.">
        <title>Combined evidence annotation of transposable elements in genome sequences.</title>
        <authorList>
            <person name="Quesneville H."/>
            <person name="Bergman C.M."/>
            <person name="Andrieu O."/>
            <person name="Autard D."/>
            <person name="Nouaud D."/>
            <person name="Ashburner M."/>
            <person name="Anxolabehere D."/>
        </authorList>
    </citation>
    <scope>NUCLEOTIDE SEQUENCE [LARGE SCALE GENOMIC DNA]</scope>
    <source>
        <strain evidence="12">Berkeley</strain>
    </source>
</reference>
<dbReference type="OMA" id="MFTIVET"/>
<dbReference type="CTD" id="318610"/>
<dbReference type="InParanoid" id="Q8IN10"/>
<feature type="transmembrane region" description="Helical" evidence="8">
    <location>
        <begin position="362"/>
        <end position="382"/>
    </location>
</feature>
<evidence type="ECO:0000256" key="8">
    <source>
        <dbReference type="SAM" id="Phobius"/>
    </source>
</evidence>
<keyword evidence="6 10" id="KW-0675">Receptor</keyword>
<dbReference type="Proteomes" id="UP000000803">
    <property type="component" value="Chromosome 3R"/>
</dbReference>
<keyword evidence="9" id="KW-0732">Signal</keyword>
<keyword evidence="2" id="KW-1003">Cell membrane</keyword>
<evidence type="ECO:0000256" key="7">
    <source>
        <dbReference type="ARBA" id="ARBA00023180"/>
    </source>
</evidence>
<dbReference type="PhylomeDB" id="Q8IN10"/>
<dbReference type="KEGG" id="dme:Dmel_CG31164"/>
<feature type="transmembrane region" description="Helical" evidence="8">
    <location>
        <begin position="560"/>
        <end position="582"/>
    </location>
</feature>
<evidence type="ECO:0000256" key="1">
    <source>
        <dbReference type="ARBA" id="ARBA00004651"/>
    </source>
</evidence>
<name>Q8IN10_DROME</name>
<dbReference type="HOGENOM" id="CLU_021814_1_1_1"/>
<dbReference type="RefSeq" id="NP_732699.1">
    <property type="nucleotide sequence ID" value="NM_169993.1"/>
</dbReference>
<dbReference type="GO" id="GO:0016020">
    <property type="term" value="C:membrane"/>
    <property type="evidence" value="ECO:0000255"/>
    <property type="project" value="FlyBase"/>
</dbReference>
<dbReference type="GO" id="GO:0005886">
    <property type="term" value="C:plasma membrane"/>
    <property type="evidence" value="ECO:0007669"/>
    <property type="project" value="UniProtKB-SubCell"/>
</dbReference>
<feature type="signal peptide" evidence="9">
    <location>
        <begin position="1"/>
        <end position="25"/>
    </location>
</feature>
<dbReference type="PANTHER" id="PTHR42643:SF41">
    <property type="entry name" value="IONOTROPIC RECEPTOR 20A-RELATED"/>
    <property type="match status" value="1"/>
</dbReference>
<feature type="transmembrane region" description="Helical" evidence="8">
    <location>
        <begin position="302"/>
        <end position="323"/>
    </location>
</feature>
<evidence type="ECO:0000313" key="10">
    <source>
        <dbReference type="EMBL" id="AAN13902.1"/>
    </source>
</evidence>
<evidence type="ECO:0000256" key="6">
    <source>
        <dbReference type="ARBA" id="ARBA00023170"/>
    </source>
</evidence>
<dbReference type="STRING" id="7227.FBpp0083591"/>
<protein>
    <submittedName>
        <fullName evidence="10">Ionotropic receptor 94a</fullName>
    </submittedName>
</protein>
<evidence type="ECO:0000256" key="2">
    <source>
        <dbReference type="ARBA" id="ARBA00022475"/>
    </source>
</evidence>
<keyword evidence="12" id="KW-1185">Reference proteome</keyword>
<reference evidence="10 12" key="5">
    <citation type="journal article" date="2002" name="Genome Biol.">
        <title>Heterochromatic sequences in a Drosophila whole-genome shotgun assembly.</title>
        <authorList>
            <person name="Hoskins R.A."/>
            <person name="Smith C.D."/>
            <person name="Carlson J.W."/>
            <person name="Carvalho A.B."/>
            <person name="Halpern A."/>
            <person name="Kaminker J.S."/>
            <person name="Kennedy C."/>
            <person name="Mungall C.J."/>
            <person name="Sullivan B.A."/>
            <person name="Sutton G.G."/>
            <person name="Yasuhara J.C."/>
            <person name="Wakimoto B.T."/>
            <person name="Myers E.W."/>
            <person name="Celniker S.E."/>
            <person name="Rubin G.M."/>
            <person name="Karpen G.H."/>
        </authorList>
    </citation>
    <scope>NUCLEOTIDE SEQUENCE [LARGE SCALE GENOMIC DNA]</scope>
    <source>
        <strain evidence="12">Berkeley</strain>
    </source>
</reference>
<evidence type="ECO:0000256" key="9">
    <source>
        <dbReference type="SAM" id="SignalP"/>
    </source>
</evidence>
<dbReference type="GO" id="GO:0009593">
    <property type="term" value="P:detection of chemical stimulus"/>
    <property type="evidence" value="ECO:0000250"/>
    <property type="project" value="FlyBase"/>
</dbReference>
<dbReference type="GeneID" id="318610"/>
<reference evidence="10 12" key="9">
    <citation type="journal article" date="2015" name="G3 (Bethesda)">
        <title>Gene Model Annotations for Drosophila melanogaster: Impact of High-Throughput Data.</title>
        <authorList>
            <consortium name="FlyBase Consortium"/>
            <person name="Matthews B.B."/>
            <person name="Dos Santos G."/>
            <person name="Crosby M.A."/>
            <person name="Emmert D.B."/>
            <person name="St Pierre S.E."/>
            <person name="Gramates L.S."/>
            <person name="Zhou P."/>
            <person name="Schroeder A.J."/>
            <person name="Falls K."/>
            <person name="Strelets V."/>
            <person name="Russo S.M."/>
            <person name="Gelbart W.M."/>
            <person name="null"/>
        </authorList>
    </citation>
    <scope>NUCLEOTIDE SEQUENCE [LARGE SCALE GENOMIC DNA]</scope>
    <source>
        <strain evidence="12">Berkeley</strain>
    </source>
</reference>
<keyword evidence="4 8" id="KW-1133">Transmembrane helix</keyword>
<reference evidence="10 12" key="1">
    <citation type="journal article" date="2000" name="Science">
        <title>The genome sequence of Drosophila melanogaster.</title>
        <authorList>
            <person name="Adams M.D."/>
            <person name="Celniker S.E."/>
            <person name="Holt R.A."/>
            <person name="Evans C.A."/>
            <person name="Gocayne J.D."/>
            <person name="Amanatides P.G."/>
            <person name="Scherer S.E."/>
            <person name="Li P.W."/>
            <person name="Hoskins R.A."/>
            <person name="Galle R.F."/>
            <person name="George R.A."/>
            <person name="Lewis S.E."/>
            <person name="Richards S."/>
            <person name="Ashburner M."/>
            <person name="Henderson S.N."/>
            <person name="Sutton G.G."/>
            <person name="Wortman J.R."/>
            <person name="Yandell M.D."/>
            <person name="Zhang Q."/>
            <person name="Chen L.X."/>
            <person name="Brandon R.C."/>
            <person name="Rogers Y.H."/>
            <person name="Blazej R.G."/>
            <person name="Champe M."/>
            <person name="Pfeiffer B.D."/>
            <person name="Wan K.H."/>
            <person name="Doyle C."/>
            <person name="Baxter E.G."/>
            <person name="Helt G."/>
            <person name="Nelson C.R."/>
            <person name="Gabor G.L."/>
            <person name="Abril J.F."/>
            <person name="Agbayani A."/>
            <person name="An H.J."/>
            <person name="Andrews-Pfannkoch C."/>
            <person name="Baldwin D."/>
            <person name="Ballew R.M."/>
            <person name="Basu A."/>
            <person name="Baxendale J."/>
            <person name="Bayraktaroglu L."/>
            <person name="Beasley E.M."/>
            <person name="Beeson K.Y."/>
            <person name="Benos P.V."/>
            <person name="Berman B.P."/>
            <person name="Bhandari D."/>
            <person name="Bolshakov S."/>
            <person name="Borkova D."/>
            <person name="Botchan M.R."/>
            <person name="Bouck J."/>
            <person name="Brokstein P."/>
            <person name="Brottier P."/>
            <person name="Burtis K.C."/>
            <person name="Busam D.A."/>
            <person name="Butler H."/>
            <person name="Cadieu E."/>
            <person name="Center A."/>
            <person name="Chandra I."/>
            <person name="Cherry J.M."/>
            <person name="Cawley S."/>
            <person name="Dahlke C."/>
            <person name="Davenport L.B."/>
            <person name="Davies P."/>
            <person name="de Pablos B."/>
            <person name="Delcher A."/>
            <person name="Deng Z."/>
            <person name="Mays A.D."/>
            <person name="Dew I."/>
            <person name="Dietz S.M."/>
            <person name="Dodson K."/>
            <person name="Doup L.E."/>
            <person name="Downes M."/>
            <person name="Dugan-Rocha S."/>
            <person name="Dunkov B.C."/>
            <person name="Dunn P."/>
            <person name="Durbin K.J."/>
            <person name="Evangelista C.C."/>
            <person name="Ferraz C."/>
            <person name="Ferriera S."/>
            <person name="Fleischmann W."/>
            <person name="Fosler C."/>
            <person name="Gabrielian A.E."/>
            <person name="Garg N.S."/>
            <person name="Gelbart W.M."/>
            <person name="Glasser K."/>
            <person name="Glodek A."/>
            <person name="Gong F."/>
            <person name="Gorrell J.H."/>
            <person name="Gu Z."/>
            <person name="Guan P."/>
            <person name="Harris M."/>
            <person name="Harris N.L."/>
            <person name="Harvey D."/>
            <person name="Heiman T.J."/>
            <person name="Hernandez J.R."/>
            <person name="Houck J."/>
            <person name="Hostin D."/>
            <person name="Houston K.A."/>
            <person name="Howland T.J."/>
            <person name="Wei M.H."/>
            <person name="Ibegwam C."/>
            <person name="Jalali M."/>
            <person name="Kalush F."/>
            <person name="Karpen G.H."/>
            <person name="Ke Z."/>
            <person name="Kennison J.A."/>
            <person name="Ketchum K.A."/>
            <person name="Kimmel B.E."/>
            <person name="Kodira C.D."/>
            <person name="Kraft C."/>
            <person name="Kravitz S."/>
            <person name="Kulp D."/>
            <person name="Lai Z."/>
            <person name="Lasko P."/>
            <person name="Lei Y."/>
            <person name="Levitsky A.A."/>
            <person name="Li J."/>
            <person name="Li Z."/>
            <person name="Liang Y."/>
            <person name="Lin X."/>
            <person name="Liu X."/>
            <person name="Mattei B."/>
            <person name="McIntosh T.C."/>
            <person name="McLeod M.P."/>
            <person name="McPherson D."/>
            <person name="Merkulov G."/>
            <person name="Milshina N.V."/>
            <person name="Mobarry C."/>
            <person name="Morris J."/>
            <person name="Moshrefi A."/>
            <person name="Mount S.M."/>
            <person name="Moy M."/>
            <person name="Murphy B."/>
            <person name="Murphy L."/>
            <person name="Muzny D.M."/>
            <person name="Nelson D.L."/>
            <person name="Nelson D.R."/>
            <person name="Nelson K.A."/>
            <person name="Nixon K."/>
            <person name="Nusskern D.R."/>
            <person name="Pacleb J.M."/>
            <person name="Palazzolo M."/>
            <person name="Pittman G.S."/>
            <person name="Pan S."/>
            <person name="Pollard J."/>
            <person name="Puri V."/>
            <person name="Reese M.G."/>
            <person name="Reinert K."/>
            <person name="Remington K."/>
            <person name="Saunders R.D."/>
            <person name="Scheeler F."/>
            <person name="Shen H."/>
            <person name="Shue B.C."/>
            <person name="Siden-Kiamos I."/>
            <person name="Simpson M."/>
            <person name="Skupski M.P."/>
            <person name="Smith T."/>
            <person name="Spier E."/>
            <person name="Spradling A.C."/>
            <person name="Stapleton M."/>
            <person name="Strong R."/>
            <person name="Sun E."/>
            <person name="Svirskas R."/>
            <person name="Tector C."/>
            <person name="Turner R."/>
            <person name="Venter E."/>
            <person name="Wang A.H."/>
            <person name="Wang X."/>
            <person name="Wang Z.Y."/>
            <person name="Wassarman D.A."/>
            <person name="Weinstock G.M."/>
            <person name="Weissenbach J."/>
            <person name="Williams S.M."/>
            <person name="WoodageT"/>
            <person name="Worley K.C."/>
            <person name="Wu D."/>
            <person name="Yang S."/>
            <person name="Yao Q.A."/>
            <person name="Ye J."/>
            <person name="Yeh R.F."/>
            <person name="Zaveri J.S."/>
            <person name="Zhan M."/>
            <person name="Zhang G."/>
            <person name="Zhao Q."/>
            <person name="Zheng L."/>
            <person name="Zheng X.H."/>
            <person name="Zhong F.N."/>
            <person name="Zhong W."/>
            <person name="Zhou X."/>
            <person name="Zhu S."/>
            <person name="Zhu X."/>
            <person name="Smith H.O."/>
            <person name="Gibbs R.A."/>
            <person name="Myers E.W."/>
            <person name="Rubin G.M."/>
            <person name="Venter J.C."/>
        </authorList>
    </citation>
    <scope>NUCLEOTIDE SEQUENCE [LARGE SCALE GENOMIC DNA]</scope>
    <source>
        <strain evidence="12">Berkeley</strain>
    </source>
</reference>
<dbReference type="UCSC" id="CG31164-RA">
    <property type="organism name" value="d. melanogaster"/>
</dbReference>
<dbReference type="IntAct" id="Q8IN10">
    <property type="interactions" value="3"/>
</dbReference>